<dbReference type="InterPro" id="IPR008991">
    <property type="entry name" value="Translation_prot_SH3-like_sf"/>
</dbReference>
<evidence type="ECO:0000256" key="2">
    <source>
        <dbReference type="ARBA" id="ARBA00022980"/>
    </source>
</evidence>
<organism evidence="5 6">
    <name type="scientific">Rhodotorula graminis (strain WP1)</name>
    <dbReference type="NCBI Taxonomy" id="578459"/>
    <lineage>
        <taxon>Eukaryota</taxon>
        <taxon>Fungi</taxon>
        <taxon>Dikarya</taxon>
        <taxon>Basidiomycota</taxon>
        <taxon>Pucciniomycotina</taxon>
        <taxon>Microbotryomycetes</taxon>
        <taxon>Sporidiobolales</taxon>
        <taxon>Sporidiobolaceae</taxon>
        <taxon>Rhodotorula</taxon>
    </lineage>
</organism>
<dbReference type="CDD" id="cd06089">
    <property type="entry name" value="KOW_RPL26"/>
    <property type="match status" value="1"/>
</dbReference>
<feature type="compositionally biased region" description="Polar residues" evidence="4">
    <location>
        <begin position="191"/>
        <end position="204"/>
    </location>
</feature>
<feature type="region of interest" description="Disordered" evidence="4">
    <location>
        <begin position="266"/>
        <end position="298"/>
    </location>
</feature>
<evidence type="ECO:0000256" key="4">
    <source>
        <dbReference type="SAM" id="MobiDB-lite"/>
    </source>
</evidence>
<evidence type="ECO:0000313" key="5">
    <source>
        <dbReference type="EMBL" id="KPV77355.1"/>
    </source>
</evidence>
<evidence type="ECO:0000256" key="1">
    <source>
        <dbReference type="ARBA" id="ARBA00010618"/>
    </source>
</evidence>
<dbReference type="OMA" id="PYWNIAP"/>
<keyword evidence="6" id="KW-1185">Reference proteome</keyword>
<dbReference type="GO" id="GO:0003735">
    <property type="term" value="F:structural constituent of ribosome"/>
    <property type="evidence" value="ECO:0007669"/>
    <property type="project" value="InterPro"/>
</dbReference>
<protein>
    <recommendedName>
        <fullName evidence="7">KOW domain-containing protein</fullName>
    </recommendedName>
</protein>
<dbReference type="GO" id="GO:0006412">
    <property type="term" value="P:translation"/>
    <property type="evidence" value="ECO:0007669"/>
    <property type="project" value="InterPro"/>
</dbReference>
<evidence type="ECO:0000313" key="6">
    <source>
        <dbReference type="Proteomes" id="UP000053890"/>
    </source>
</evidence>
<dbReference type="AlphaFoldDB" id="A0A194SA65"/>
<dbReference type="InterPro" id="IPR041988">
    <property type="entry name" value="Ribosomal_uL24_KOW"/>
</dbReference>
<dbReference type="OrthoDB" id="359154at2759"/>
<keyword evidence="2" id="KW-0689">Ribosomal protein</keyword>
<evidence type="ECO:0008006" key="7">
    <source>
        <dbReference type="Google" id="ProtNLM"/>
    </source>
</evidence>
<dbReference type="EMBL" id="KQ474074">
    <property type="protein sequence ID" value="KPV77355.1"/>
    <property type="molecule type" value="Genomic_DNA"/>
</dbReference>
<gene>
    <name evidence="5" type="ORF">RHOBADRAFT_51225</name>
</gene>
<dbReference type="InterPro" id="IPR014722">
    <property type="entry name" value="Rib_uL2_dom2"/>
</dbReference>
<dbReference type="GO" id="GO:1990904">
    <property type="term" value="C:ribonucleoprotein complex"/>
    <property type="evidence" value="ECO:0007669"/>
    <property type="project" value="UniProtKB-KW"/>
</dbReference>
<keyword evidence="3" id="KW-0687">Ribonucleoprotein</keyword>
<dbReference type="GO" id="GO:0003723">
    <property type="term" value="F:RNA binding"/>
    <property type="evidence" value="ECO:0007669"/>
    <property type="project" value="InterPro"/>
</dbReference>
<dbReference type="GeneID" id="28976173"/>
<feature type="compositionally biased region" description="Basic and acidic residues" evidence="4">
    <location>
        <begin position="180"/>
        <end position="190"/>
    </location>
</feature>
<dbReference type="RefSeq" id="XP_018273404.1">
    <property type="nucleotide sequence ID" value="XM_018415725.1"/>
</dbReference>
<proteinExistence type="inferred from homology"/>
<evidence type="ECO:0000256" key="3">
    <source>
        <dbReference type="ARBA" id="ARBA00023274"/>
    </source>
</evidence>
<accession>A0A194SA65</accession>
<name>A0A194SA65_RHOGW</name>
<dbReference type="Proteomes" id="UP000053890">
    <property type="component" value="Unassembled WGS sequence"/>
</dbReference>
<dbReference type="Gene3D" id="2.30.30.30">
    <property type="match status" value="1"/>
</dbReference>
<dbReference type="PANTHER" id="PTHR12903">
    <property type="entry name" value="MITOCHONDRIAL RIBOSOMAL PROTEIN L24"/>
    <property type="match status" value="1"/>
</dbReference>
<feature type="region of interest" description="Disordered" evidence="4">
    <location>
        <begin position="180"/>
        <end position="204"/>
    </location>
</feature>
<feature type="compositionally biased region" description="Basic and acidic residues" evidence="4">
    <location>
        <begin position="282"/>
        <end position="291"/>
    </location>
</feature>
<dbReference type="InterPro" id="IPR003256">
    <property type="entry name" value="Ribosomal_uL24"/>
</dbReference>
<dbReference type="GO" id="GO:0005840">
    <property type="term" value="C:ribosome"/>
    <property type="evidence" value="ECO:0007669"/>
    <property type="project" value="UniProtKB-KW"/>
</dbReference>
<dbReference type="STRING" id="578459.A0A194SA65"/>
<reference evidence="5 6" key="1">
    <citation type="journal article" date="2015" name="Front. Microbiol.">
        <title>Genome sequence of the plant growth promoting endophytic yeast Rhodotorula graminis WP1.</title>
        <authorList>
            <person name="Firrincieli A."/>
            <person name="Otillar R."/>
            <person name="Salamov A."/>
            <person name="Schmutz J."/>
            <person name="Khan Z."/>
            <person name="Redman R.S."/>
            <person name="Fleck N.D."/>
            <person name="Lindquist E."/>
            <person name="Grigoriev I.V."/>
            <person name="Doty S.L."/>
        </authorList>
    </citation>
    <scope>NUCLEOTIDE SEQUENCE [LARGE SCALE GENOMIC DNA]</scope>
    <source>
        <strain evidence="5 6">WP1</strain>
    </source>
</reference>
<feature type="compositionally biased region" description="Basic and acidic residues" evidence="4">
    <location>
        <begin position="266"/>
        <end position="275"/>
    </location>
</feature>
<dbReference type="SUPFAM" id="SSF50104">
    <property type="entry name" value="Translation proteins SH3-like domain"/>
    <property type="match status" value="1"/>
</dbReference>
<comment type="similarity">
    <text evidence="1">Belongs to the universal ribosomal protein uL24 family.</text>
</comment>
<sequence length="298" mass="33589">MPRELARTLQRSLTHLKPPPVKGGKFQLPLPTHFRPTPAFVQVKDRIPFWHVAPGDRVKLVKGSSEVKGKVGVVDRVDRETNRVYLKEPEFAAKKRQFSEYPGQQLEPDFAGSGDAGGTYTVARPFHVSNVRLQVRDGEHEYTATRTRKSKVTWDRRNRRFAWKRYVLVPELGAGDESGWRELPWPKEDVPTSTPTARDMTSTTTLPSWIPDLSALSLAPSRADLPRLPTKPIALADGAPPELQVSQLDLGGSYYSRASRTRRFNERKAAEKEYGKGVMKQKAKDVRRGKLPEGAIAW</sequence>